<feature type="domain" description="Cysteine-rich interdomain region 1 gamma" evidence="6">
    <location>
        <begin position="1428"/>
        <end position="1475"/>
    </location>
</feature>
<dbReference type="Pfam" id="PF18562">
    <property type="entry name" value="CIDR1_gamma"/>
    <property type="match status" value="1"/>
</dbReference>
<dbReference type="InterPro" id="IPR054595">
    <property type="entry name" value="DBL_C"/>
</dbReference>
<feature type="compositionally biased region" description="Acidic residues" evidence="1">
    <location>
        <begin position="1643"/>
        <end position="1655"/>
    </location>
</feature>
<feature type="domain" description="Duffy-antigen binding" evidence="4">
    <location>
        <begin position="115"/>
        <end position="323"/>
    </location>
</feature>
<accession>A0A024WGW3</accession>
<feature type="domain" description="Duffy-binding-like" evidence="7">
    <location>
        <begin position="1219"/>
        <end position="1378"/>
    </location>
</feature>
<dbReference type="Proteomes" id="UP000030699">
    <property type="component" value="Unassembled WGS sequence"/>
</dbReference>
<feature type="compositionally biased region" description="Low complexity" evidence="1">
    <location>
        <begin position="416"/>
        <end position="426"/>
    </location>
</feature>
<dbReference type="InterPro" id="IPR042202">
    <property type="entry name" value="Duffy-ag-bd_sf"/>
</dbReference>
<dbReference type="Pfam" id="PF05424">
    <property type="entry name" value="Duffy_binding"/>
    <property type="match status" value="2"/>
</dbReference>
<keyword evidence="2" id="KW-1133">Transmembrane helix</keyword>
<dbReference type="Pfam" id="PF15447">
    <property type="entry name" value="NTS"/>
    <property type="match status" value="1"/>
</dbReference>
<feature type="domain" description="Duffy-antigen binding" evidence="4">
    <location>
        <begin position="936"/>
        <end position="1128"/>
    </location>
</feature>
<feature type="compositionally biased region" description="Acidic residues" evidence="1">
    <location>
        <begin position="850"/>
        <end position="873"/>
    </location>
</feature>
<feature type="transmembrane region" description="Helical" evidence="2">
    <location>
        <begin position="1733"/>
        <end position="1754"/>
    </location>
</feature>
<proteinExistence type="predicted"/>
<dbReference type="FunFam" id="1.20.1310.20:FF:000001">
    <property type="entry name" value="Erythrocyte membrane protein 1, PfEMP1"/>
    <property type="match status" value="1"/>
</dbReference>
<evidence type="ECO:0000259" key="7">
    <source>
        <dbReference type="Pfam" id="PF22672"/>
    </source>
</evidence>
<dbReference type="Pfam" id="PF22672">
    <property type="entry name" value="DBL_C"/>
    <property type="match status" value="2"/>
</dbReference>
<evidence type="ECO:0000259" key="4">
    <source>
        <dbReference type="Pfam" id="PF05424"/>
    </source>
</evidence>
<feature type="region of interest" description="Disordered" evidence="1">
    <location>
        <begin position="409"/>
        <end position="433"/>
    </location>
</feature>
<dbReference type="FunFam" id="1.20.58.1930:FF:000001">
    <property type="entry name" value="Erythrocyte membrane protein 1, PfEMP1"/>
    <property type="match status" value="1"/>
</dbReference>
<feature type="domain" description="Duffy-binding-like" evidence="7">
    <location>
        <begin position="327"/>
        <end position="484"/>
    </location>
</feature>
<dbReference type="EMBL" id="KI925641">
    <property type="protein sequence ID" value="ETW46253.1"/>
    <property type="molecule type" value="Genomic_DNA"/>
</dbReference>
<dbReference type="InterPro" id="IPR029210">
    <property type="entry name" value="PfEMP1_NTS"/>
</dbReference>
<dbReference type="FunFam" id="1.20.58.830:FF:000001">
    <property type="entry name" value="Erythrocyte membrane protein 1, PfEMP1"/>
    <property type="match status" value="1"/>
</dbReference>
<organism evidence="8 9">
    <name type="scientific">Plasmodium falciparum MaliPS096_E11</name>
    <dbReference type="NCBI Taxonomy" id="1036727"/>
    <lineage>
        <taxon>Eukaryota</taxon>
        <taxon>Sar</taxon>
        <taxon>Alveolata</taxon>
        <taxon>Apicomplexa</taxon>
        <taxon>Aconoidasida</taxon>
        <taxon>Haemosporida</taxon>
        <taxon>Plasmodiidae</taxon>
        <taxon>Plasmodium</taxon>
        <taxon>Plasmodium (Laverania)</taxon>
    </lineage>
</organism>
<evidence type="ECO:0000259" key="3">
    <source>
        <dbReference type="Pfam" id="PF03011"/>
    </source>
</evidence>
<feature type="region of interest" description="Disordered" evidence="1">
    <location>
        <begin position="1178"/>
        <end position="1206"/>
    </location>
</feature>
<keyword evidence="2" id="KW-0812">Transmembrane</keyword>
<gene>
    <name evidence="8" type="ORF">PFMALIP_05679</name>
</gene>
<dbReference type="GO" id="GO:0046789">
    <property type="term" value="F:host cell surface receptor binding"/>
    <property type="evidence" value="ECO:0007669"/>
    <property type="project" value="InterPro"/>
</dbReference>
<feature type="compositionally biased region" description="Basic and acidic residues" evidence="1">
    <location>
        <begin position="1672"/>
        <end position="1681"/>
    </location>
</feature>
<protein>
    <recommendedName>
        <fullName evidence="10">Duffy-binding-like domain-containing protein</fullName>
    </recommendedName>
</protein>
<evidence type="ECO:0000256" key="2">
    <source>
        <dbReference type="SAM" id="Phobius"/>
    </source>
</evidence>
<dbReference type="Gene3D" id="1.20.58.1930">
    <property type="match status" value="1"/>
</dbReference>
<feature type="region of interest" description="Disordered" evidence="1">
    <location>
        <begin position="810"/>
        <end position="873"/>
    </location>
</feature>
<evidence type="ECO:0000256" key="1">
    <source>
        <dbReference type="SAM" id="MobiDB-lite"/>
    </source>
</evidence>
<evidence type="ECO:0000313" key="8">
    <source>
        <dbReference type="EMBL" id="ETW46253.1"/>
    </source>
</evidence>
<feature type="compositionally biased region" description="Low complexity" evidence="1">
    <location>
        <begin position="1150"/>
        <end position="1164"/>
    </location>
</feature>
<evidence type="ECO:0000259" key="6">
    <source>
        <dbReference type="Pfam" id="PF18562"/>
    </source>
</evidence>
<feature type="region of interest" description="Disordered" evidence="1">
    <location>
        <begin position="1625"/>
        <end position="1732"/>
    </location>
</feature>
<feature type="domain" description="Duffy-binding-like" evidence="3">
    <location>
        <begin position="660"/>
        <end position="815"/>
    </location>
</feature>
<feature type="compositionally biased region" description="Polar residues" evidence="1">
    <location>
        <begin position="1079"/>
        <end position="1093"/>
    </location>
</feature>
<feature type="compositionally biased region" description="Acidic residues" evidence="1">
    <location>
        <begin position="1689"/>
        <end position="1703"/>
    </location>
</feature>
<evidence type="ECO:0008006" key="10">
    <source>
        <dbReference type="Google" id="ProtNLM"/>
    </source>
</evidence>
<dbReference type="FunFam" id="1.20.58.830:FF:000003">
    <property type="entry name" value="Erythrocyte membrane protein 1, PfEMP1"/>
    <property type="match status" value="1"/>
</dbReference>
<reference evidence="8 9" key="1">
    <citation type="submission" date="2013-02" db="EMBL/GenBank/DDBJ databases">
        <title>The Genome Annotation of Plasmodium falciparum MaliPS096_E11.</title>
        <authorList>
            <consortium name="The Broad Institute Genome Sequencing Platform"/>
            <consortium name="The Broad Institute Genome Sequencing Center for Infectious Disease"/>
            <person name="Neafsey D."/>
            <person name="Hoffman S."/>
            <person name="Volkman S."/>
            <person name="Rosenthal P."/>
            <person name="Walker B."/>
            <person name="Young S.K."/>
            <person name="Zeng Q."/>
            <person name="Gargeya S."/>
            <person name="Fitzgerald M."/>
            <person name="Haas B."/>
            <person name="Abouelleil A."/>
            <person name="Allen A.W."/>
            <person name="Alvarado L."/>
            <person name="Arachchi H.M."/>
            <person name="Berlin A.M."/>
            <person name="Chapman S.B."/>
            <person name="Gainer-Dewar J."/>
            <person name="Goldberg J."/>
            <person name="Griggs A."/>
            <person name="Gujja S."/>
            <person name="Hansen M."/>
            <person name="Howarth C."/>
            <person name="Imamovic A."/>
            <person name="Ireland A."/>
            <person name="Larimer J."/>
            <person name="McCowan C."/>
            <person name="Murphy C."/>
            <person name="Pearson M."/>
            <person name="Poon T.W."/>
            <person name="Priest M."/>
            <person name="Roberts A."/>
            <person name="Saif S."/>
            <person name="Shea T."/>
            <person name="Sisk P."/>
            <person name="Sykes S."/>
            <person name="Wortman J."/>
            <person name="Nusbaum C."/>
            <person name="Birren B."/>
        </authorList>
    </citation>
    <scope>NUCLEOTIDE SEQUENCE [LARGE SCALE GENOMIC DNA]</scope>
    <source>
        <strain evidence="8 9">MaliPS096_E11</strain>
    </source>
</reference>
<dbReference type="Gene3D" id="1.20.58.830">
    <property type="match status" value="3"/>
</dbReference>
<name>A0A024WGW3_PLAFA</name>
<feature type="region of interest" description="Disordered" evidence="1">
    <location>
        <begin position="1141"/>
        <end position="1166"/>
    </location>
</feature>
<dbReference type="SUPFAM" id="SSF140924">
    <property type="entry name" value="Duffy binding domain-like"/>
    <property type="match status" value="4"/>
</dbReference>
<evidence type="ECO:0000259" key="5">
    <source>
        <dbReference type="Pfam" id="PF15447"/>
    </source>
</evidence>
<reference evidence="8 9" key="2">
    <citation type="submission" date="2013-02" db="EMBL/GenBank/DDBJ databases">
        <title>The Genome Sequence of Plasmodium falciparum MaliPS096_E11.</title>
        <authorList>
            <consortium name="The Broad Institute Genome Sequencing Platform"/>
            <consortium name="The Broad Institute Genome Sequencing Center for Infectious Disease"/>
            <person name="Neafsey D."/>
            <person name="Cheeseman I."/>
            <person name="Volkman S."/>
            <person name="Adams J."/>
            <person name="Walker B."/>
            <person name="Young S.K."/>
            <person name="Zeng Q."/>
            <person name="Gargeya S."/>
            <person name="Fitzgerald M."/>
            <person name="Haas B."/>
            <person name="Abouelleil A."/>
            <person name="Alvarado L."/>
            <person name="Arachchi H.M."/>
            <person name="Berlin A.M."/>
            <person name="Chapman S.B."/>
            <person name="Dewar J."/>
            <person name="Goldberg J."/>
            <person name="Griggs A."/>
            <person name="Gujja S."/>
            <person name="Hansen M."/>
            <person name="Howarth C."/>
            <person name="Imamovic A."/>
            <person name="Larimer J."/>
            <person name="McCowan C."/>
            <person name="Murphy C."/>
            <person name="Neiman D."/>
            <person name="Pearson M."/>
            <person name="Priest M."/>
            <person name="Roberts A."/>
            <person name="Saif S."/>
            <person name="Shea T."/>
            <person name="Sisk P."/>
            <person name="Sykes S."/>
            <person name="Wortman J."/>
            <person name="Nusbaum C."/>
            <person name="Birren B."/>
        </authorList>
    </citation>
    <scope>NUCLEOTIDE SEQUENCE [LARGE SCALE GENOMIC DNA]</scope>
    <source>
        <strain evidence="8 9">MaliPS096_E11</strain>
    </source>
</reference>
<feature type="region of interest" description="Disordered" evidence="1">
    <location>
        <begin position="1079"/>
        <end position="1099"/>
    </location>
</feature>
<dbReference type="Pfam" id="PF03011">
    <property type="entry name" value="PFEMP"/>
    <property type="match status" value="2"/>
</dbReference>
<dbReference type="InterPro" id="IPR004258">
    <property type="entry name" value="DBL"/>
</dbReference>
<feature type="domain" description="Plasmodium falciparum erythrocyte membrane protein-1 N-terminal segment" evidence="5">
    <location>
        <begin position="16"/>
        <end position="51"/>
    </location>
</feature>
<sequence>MAPQNGGGGGGTQDDDAKNMFDRIGKDVYDLVKKDANVFRDELKGKLLEAKGMRETASSLDPCRLVEEYRSKANGGGASGERYPCRKEDVNRFSDKQGAECTKSKIKDSESDSVGACAPFRRLHVCDKNMEKIATSTTSDTLLAEVCMAAKYEGDSIKTHYPQYQQKYGITGSTMCTMLARSFADIGDIVRGRDLYHGKKKRGQTETERDKIEKNLQKIFGDIYEGLTTTRGKQNGELQKRYKDDAKKNFYQLREDWWTANRHTVWKALTCKADDSNRYFRQTCDDNGTFSHANYKCRCKKNDGKNETDQVPTYFDYVPQFLRWFEEWAEDFCRKKKKKVENLEKSCRGQDKEGKDRYCSRNGFDCEKTIRKIELLRMGKGCTDCFFACNPYVEWIEKQKEQFDKQKKKYDEEITRGGSTSRSGSGRQRRGARNENYDGYEKKFYAKLKEGNYGKVDAFLGLLNNEKACKDITDGGRINFKEVNSGKHSSGGASASSDTSGTNDINNGTFYRSEYCQVCPDCGVEREGKKWKNKSDNKQCRIKLYKPINDEQGTKIEILKSGEGQDDIEEKLNKFCTKTQSGTGSGSSGGGNSEKKELYDEWKCYQFDQLTNDGQEGVDDYYYNKEVETGGGLCILKKEKKIGKMNADEPDEIQKTFNPFFYYWVAHMLKDSIHWKKKLEKCLKNGTKIICKKGCHGKCDCFERWVAQKEKEWKPIKEHFKTQKGFGEDVGQKLPHYMILDGVLKLEFANENTEVDKENNVSAREIHLINEMLKEDETTASIGDVAENEENTPIDKLLKHEKKIAKTCLETHTKDDCPQPSTPESRARSENQEPPPAAPSGSGGGRESDEHSEEEEDDDESGSEEVGADETEVVEETVAEVTEVTEVKPCEIVQKLFTNGDLQNTFKDACEQKYSEPNRYWGWKCIPSGDKTATGGLCIPPRRRRLYIHKVGNGGEDITTTESLRDWFVKSAAVETFFLWHRYKEEKKQPATQDGEGFTSSLLRQDVSQEDDPQKQLQSGTIPPDFLRLMFYTLGDYRDILFSGSKDEKSGDTDIFSGDKEIAQREKTIKDAIQTFFQQTGDSQTPSVQQPSGENPRKTWWKENGEHIWKAMICALTYKESGEKNTDGTNKIEQNSGLKEAFFGENNKVNPGTTGTSNGTQNGTYENNYHYSKVELKEENSGTDGPRGQDNSPSASSGDNTPTLDSFIKRPPYFRYLEEWGQNFCKERKKRLEKIKEGCKVGENDDRGGNKKCSGYGEHCEHQLKDDPTIVRDFFCPDCGKYCGLYKKWIKKKRTEFEKQSNVYEEQKKKCKKETESTKNNDGNGFCETLEATYTDAAKYLERLKNGPCKKDNDSEEDNKGKGYIDFENEGEAFGHKKYCDPCSQFKIDCKNGKCKNGGGGTNDMCNGTTFITSKNFDTMAQNVKEFVMRVSDNNPNGFDGGLETCKDAHIFKGFRKEEWKCGKVCGYIVCKPKNANGKTGNGIENQNKIITIRALVTHWVHNFLEDYNKIKYKISHCNKKGEEPKCIKECVEKWIKEKEKEWKTLKDRFNEQYNVNGSHDYNVRSVLETFLVQIGAAKNKESVIKLSKFEDSKGCCADASAQKNDGHKDAIDCMLKKLEDKAKTCADQDSGKNTAQCQESYPEPDDEPLEETEENTVGKQQPSFCPPQKPEPVDEGHCKTDAPQPDIKEEEEEKEEEKEEADEKVPPPPAPDTRPVPSPLPPPADQPFDPTILQTTIPFGIALALGSIAFLFLK</sequence>
<dbReference type="OrthoDB" id="10483508at2759"/>
<feature type="non-terminal residue" evidence="8">
    <location>
        <position position="1755"/>
    </location>
</feature>
<feature type="compositionally biased region" description="Polar residues" evidence="1">
    <location>
        <begin position="1189"/>
        <end position="1204"/>
    </location>
</feature>
<dbReference type="InterPro" id="IPR041480">
    <property type="entry name" value="CIDR1_gamma"/>
</dbReference>
<keyword evidence="2" id="KW-0472">Membrane</keyword>
<feature type="compositionally biased region" description="Pro residues" evidence="1">
    <location>
        <begin position="1707"/>
        <end position="1726"/>
    </location>
</feature>
<dbReference type="InterPro" id="IPR008602">
    <property type="entry name" value="Duffy-antigen-binding"/>
</dbReference>
<dbReference type="Gene3D" id="1.20.1310.20">
    <property type="entry name" value="Duffy-antigen binding domain"/>
    <property type="match status" value="2"/>
</dbReference>
<feature type="domain" description="Duffy-binding-like" evidence="3">
    <location>
        <begin position="1496"/>
        <end position="1632"/>
    </location>
</feature>
<dbReference type="GO" id="GO:0016020">
    <property type="term" value="C:membrane"/>
    <property type="evidence" value="ECO:0007669"/>
    <property type="project" value="InterPro"/>
</dbReference>
<evidence type="ECO:0000313" key="9">
    <source>
        <dbReference type="Proteomes" id="UP000030699"/>
    </source>
</evidence>